<feature type="non-terminal residue" evidence="1">
    <location>
        <position position="132"/>
    </location>
</feature>
<name>X1CCW2_9ZZZZ</name>
<sequence>SSSSSSSFNDAVLFVVVYDSTNSEIKVYSVSDAQWILLGSISVSISDVSSLRIDTCGTKVGIAFVDTYIKYNFFDLDSLIWSFESFQTLVLSQSYGEIIDMDFSGYSHEDNGMMFFGWVSKTANTSYTNSAK</sequence>
<feature type="non-terminal residue" evidence="1">
    <location>
        <position position="1"/>
    </location>
</feature>
<proteinExistence type="predicted"/>
<protein>
    <submittedName>
        <fullName evidence="1">Uncharacterized protein</fullName>
    </submittedName>
</protein>
<comment type="caution">
    <text evidence="1">The sequence shown here is derived from an EMBL/GenBank/DDBJ whole genome shotgun (WGS) entry which is preliminary data.</text>
</comment>
<dbReference type="AlphaFoldDB" id="X1CCW2"/>
<evidence type="ECO:0000313" key="1">
    <source>
        <dbReference type="EMBL" id="GAH05427.1"/>
    </source>
</evidence>
<organism evidence="1">
    <name type="scientific">marine sediment metagenome</name>
    <dbReference type="NCBI Taxonomy" id="412755"/>
    <lineage>
        <taxon>unclassified sequences</taxon>
        <taxon>metagenomes</taxon>
        <taxon>ecological metagenomes</taxon>
    </lineage>
</organism>
<gene>
    <name evidence="1" type="ORF">S01H4_63666</name>
</gene>
<accession>X1CCW2</accession>
<reference evidence="1" key="1">
    <citation type="journal article" date="2014" name="Front. Microbiol.">
        <title>High frequency of phylogenetically diverse reductive dehalogenase-homologous genes in deep subseafloor sedimentary metagenomes.</title>
        <authorList>
            <person name="Kawai M."/>
            <person name="Futagami T."/>
            <person name="Toyoda A."/>
            <person name="Takaki Y."/>
            <person name="Nishi S."/>
            <person name="Hori S."/>
            <person name="Arai W."/>
            <person name="Tsubouchi T."/>
            <person name="Morono Y."/>
            <person name="Uchiyama I."/>
            <person name="Ito T."/>
            <person name="Fujiyama A."/>
            <person name="Inagaki F."/>
            <person name="Takami H."/>
        </authorList>
    </citation>
    <scope>NUCLEOTIDE SEQUENCE</scope>
    <source>
        <strain evidence="1">Expedition CK06-06</strain>
    </source>
</reference>
<dbReference type="EMBL" id="BART01038360">
    <property type="protein sequence ID" value="GAH05427.1"/>
    <property type="molecule type" value="Genomic_DNA"/>
</dbReference>